<evidence type="ECO:0008006" key="3">
    <source>
        <dbReference type="Google" id="ProtNLM"/>
    </source>
</evidence>
<keyword evidence="2" id="KW-1185">Reference proteome</keyword>
<accession>A0AAV4AMU1</accession>
<sequence>MLEVLLLQFSPGLKSLPQLVRKLFQRLITAIPSQPTDMWKFLALLPCLLLVAEVKGNCLELLACEDPMDDAVSVDQLCSELSNLTSCITSRLDTCDNMTIKSDVIVNTELLAYPCSPEGRPVVYRLALSNCTQSSSFEAEKEAMMTGCLDTFGSDLQMEAQNAGNAGRELNISVLCHFIYQMKTCFIQGGTDICGADLGTFMAYYWDITIGAGFADLECAQNVVQSRRYVKRALPMLSQNLAAISKLRLKK</sequence>
<dbReference type="EMBL" id="BLXT01004106">
    <property type="protein sequence ID" value="GFO09501.1"/>
    <property type="molecule type" value="Genomic_DNA"/>
</dbReference>
<reference evidence="1 2" key="1">
    <citation type="journal article" date="2021" name="Elife">
        <title>Chloroplast acquisition without the gene transfer in kleptoplastic sea slugs, Plakobranchus ocellatus.</title>
        <authorList>
            <person name="Maeda T."/>
            <person name="Takahashi S."/>
            <person name="Yoshida T."/>
            <person name="Shimamura S."/>
            <person name="Takaki Y."/>
            <person name="Nagai Y."/>
            <person name="Toyoda A."/>
            <person name="Suzuki Y."/>
            <person name="Arimoto A."/>
            <person name="Ishii H."/>
            <person name="Satoh N."/>
            <person name="Nishiyama T."/>
            <person name="Hasebe M."/>
            <person name="Maruyama T."/>
            <person name="Minagawa J."/>
            <person name="Obokata J."/>
            <person name="Shigenobu S."/>
        </authorList>
    </citation>
    <scope>NUCLEOTIDE SEQUENCE [LARGE SCALE GENOMIC DNA]</scope>
</reference>
<dbReference type="AlphaFoldDB" id="A0AAV4AMU1"/>
<evidence type="ECO:0000313" key="1">
    <source>
        <dbReference type="EMBL" id="GFO09501.1"/>
    </source>
</evidence>
<gene>
    <name evidence="1" type="ORF">PoB_003600600</name>
</gene>
<name>A0AAV4AMU1_9GAST</name>
<dbReference type="Proteomes" id="UP000735302">
    <property type="component" value="Unassembled WGS sequence"/>
</dbReference>
<comment type="caution">
    <text evidence="1">The sequence shown here is derived from an EMBL/GenBank/DDBJ whole genome shotgun (WGS) entry which is preliminary data.</text>
</comment>
<organism evidence="1 2">
    <name type="scientific">Plakobranchus ocellatus</name>
    <dbReference type="NCBI Taxonomy" id="259542"/>
    <lineage>
        <taxon>Eukaryota</taxon>
        <taxon>Metazoa</taxon>
        <taxon>Spiralia</taxon>
        <taxon>Lophotrochozoa</taxon>
        <taxon>Mollusca</taxon>
        <taxon>Gastropoda</taxon>
        <taxon>Heterobranchia</taxon>
        <taxon>Euthyneura</taxon>
        <taxon>Panpulmonata</taxon>
        <taxon>Sacoglossa</taxon>
        <taxon>Placobranchoidea</taxon>
        <taxon>Plakobranchidae</taxon>
        <taxon>Plakobranchus</taxon>
    </lineage>
</organism>
<evidence type="ECO:0000313" key="2">
    <source>
        <dbReference type="Proteomes" id="UP000735302"/>
    </source>
</evidence>
<protein>
    <recommendedName>
        <fullName evidence="3">DUF19 domain-containing protein</fullName>
    </recommendedName>
</protein>
<proteinExistence type="predicted"/>